<evidence type="ECO:0000313" key="2">
    <source>
        <dbReference type="Proteomes" id="UP000011668"/>
    </source>
</evidence>
<keyword evidence="2" id="KW-1185">Reference proteome</keyword>
<dbReference type="HOGENOM" id="CLU_834650_0_0_1"/>
<reference evidence="1 2" key="1">
    <citation type="journal article" date="2013" name="Nat. Commun.">
        <title>The evolution and pathogenic mechanisms of the rice sheath blight pathogen.</title>
        <authorList>
            <person name="Zheng A."/>
            <person name="Lin R."/>
            <person name="Xu L."/>
            <person name="Qin P."/>
            <person name="Tang C."/>
            <person name="Ai P."/>
            <person name="Zhang D."/>
            <person name="Liu Y."/>
            <person name="Sun Z."/>
            <person name="Feng H."/>
            <person name="Wang Y."/>
            <person name="Chen Y."/>
            <person name="Liang X."/>
            <person name="Fu R."/>
            <person name="Li Q."/>
            <person name="Zhang J."/>
            <person name="Yu X."/>
            <person name="Xie Z."/>
            <person name="Ding L."/>
            <person name="Guan P."/>
            <person name="Tang J."/>
            <person name="Liang Y."/>
            <person name="Wang S."/>
            <person name="Deng Q."/>
            <person name="Li S."/>
            <person name="Zhu J."/>
            <person name="Wang L."/>
            <person name="Liu H."/>
            <person name="Li P."/>
        </authorList>
    </citation>
    <scope>NUCLEOTIDE SEQUENCE [LARGE SCALE GENOMIC DNA]</scope>
    <source>
        <strain evidence="2">AG-1 IA</strain>
    </source>
</reference>
<dbReference type="Proteomes" id="UP000011668">
    <property type="component" value="Unassembled WGS sequence"/>
</dbReference>
<name>L8WR68_THACA</name>
<gene>
    <name evidence="1" type="ORF">AG1IA_07130</name>
</gene>
<protein>
    <submittedName>
        <fullName evidence="1">Lipoprotein amino terminal region domain-containing protein</fullName>
    </submittedName>
</protein>
<dbReference type="STRING" id="983506.L8WR68"/>
<dbReference type="AlphaFoldDB" id="L8WR68"/>
<sequence length="333" mass="37055">MVANSICAWPPRPRSRTTHQARLTMNVRPNNRVAQDRYCREILNFLHRFYVWYESNYIATGRLRRVDVSPECIRCQNQSGGSVLYLRNLEDFYAPRIQALLRSTFTRSTMLFRYLLAPLLALSHVGATMTARSKPSVCGPVGHFSAILPIMGWLDSAVMASPSESSNAQMNETIFDISVKMLMASKNVRELNRTLIETYGLSSDGLRLLSPEEIGPAAAPCFQNMVSLETMIRDHILSKRKNHRPRDVGTALFLSGKEYVYGYSASLIAGSKDYVSFASAVNLTGELHIQGGASVLNVQLNNVQLGLYYGEWSHAASIPENQIKGLNSSLSAP</sequence>
<evidence type="ECO:0000313" key="1">
    <source>
        <dbReference type="EMBL" id="ELU38839.1"/>
    </source>
</evidence>
<proteinExistence type="predicted"/>
<comment type="caution">
    <text evidence="1">The sequence shown here is derived from an EMBL/GenBank/DDBJ whole genome shotgun (WGS) entry which is preliminary data.</text>
</comment>
<keyword evidence="1" id="KW-0449">Lipoprotein</keyword>
<dbReference type="OrthoDB" id="5598830at2759"/>
<dbReference type="EMBL" id="AFRT01002032">
    <property type="protein sequence ID" value="ELU38839.1"/>
    <property type="molecule type" value="Genomic_DNA"/>
</dbReference>
<accession>L8WR68</accession>
<organism evidence="1 2">
    <name type="scientific">Thanatephorus cucumeris (strain AG1-IA)</name>
    <name type="common">Rice sheath blight fungus</name>
    <name type="synonym">Rhizoctonia solani</name>
    <dbReference type="NCBI Taxonomy" id="983506"/>
    <lineage>
        <taxon>Eukaryota</taxon>
        <taxon>Fungi</taxon>
        <taxon>Dikarya</taxon>
        <taxon>Basidiomycota</taxon>
        <taxon>Agaricomycotina</taxon>
        <taxon>Agaricomycetes</taxon>
        <taxon>Cantharellales</taxon>
        <taxon>Ceratobasidiaceae</taxon>
        <taxon>Rhizoctonia</taxon>
        <taxon>Rhizoctonia solani AG-1</taxon>
    </lineage>
</organism>